<evidence type="ECO:0000256" key="3">
    <source>
        <dbReference type="ARBA" id="ARBA00022989"/>
    </source>
</evidence>
<dbReference type="AlphaFoldDB" id="E6QS66"/>
<keyword evidence="1" id="KW-1003">Cell membrane</keyword>
<dbReference type="Pfam" id="PF04279">
    <property type="entry name" value="IspA"/>
    <property type="match status" value="1"/>
</dbReference>
<dbReference type="GO" id="GO:0005886">
    <property type="term" value="C:plasma membrane"/>
    <property type="evidence" value="ECO:0007669"/>
    <property type="project" value="TreeGrafter"/>
</dbReference>
<dbReference type="EMBL" id="CABR01000069">
    <property type="protein sequence ID" value="CBI10088.1"/>
    <property type="molecule type" value="Genomic_DNA"/>
</dbReference>
<sequence>MKFLFDLFPVLLFFVAYKFFGIFVATWVAVASSVAQIAWLKLRGKKVDGMMWLSFGIIVVLGGATLISHNITFIKWKLTVLYWLYASILLGSDWFYKKNLIRAMLGTQISLPDAIWRKLNLSWVSFFVFMGGLNLYVAYTFSTDIWVNFKLFGSLALMVVFIVIQSLVLNKYTETNTNE</sequence>
<feature type="transmembrane region" description="Helical" evidence="5">
    <location>
        <begin position="20"/>
        <end position="40"/>
    </location>
</feature>
<accession>E6QS66</accession>
<dbReference type="PANTHER" id="PTHR36917:SF1">
    <property type="entry name" value="INNER MEMBRANE-SPANNING PROTEIN YCIB"/>
    <property type="match status" value="1"/>
</dbReference>
<evidence type="ECO:0000313" key="6">
    <source>
        <dbReference type="EMBL" id="CBI10088.1"/>
    </source>
</evidence>
<dbReference type="HAMAP" id="MF_00189">
    <property type="entry name" value="YciB"/>
    <property type="match status" value="1"/>
</dbReference>
<feature type="transmembrane region" description="Helical" evidence="5">
    <location>
        <begin position="119"/>
        <end position="139"/>
    </location>
</feature>
<dbReference type="NCBIfam" id="TIGR00997">
    <property type="entry name" value="ispZ"/>
    <property type="match status" value="1"/>
</dbReference>
<gene>
    <name evidence="6" type="primary">ispZ</name>
    <name evidence="6" type="ORF">CARN7_0849</name>
</gene>
<name>E6QS66_9ZZZZ</name>
<feature type="transmembrane region" description="Helical" evidence="5">
    <location>
        <begin position="151"/>
        <end position="169"/>
    </location>
</feature>
<dbReference type="InterPro" id="IPR006008">
    <property type="entry name" value="YciB"/>
</dbReference>
<dbReference type="PANTHER" id="PTHR36917">
    <property type="entry name" value="INTRACELLULAR SEPTATION PROTEIN A-RELATED"/>
    <property type="match status" value="1"/>
</dbReference>
<evidence type="ECO:0000256" key="4">
    <source>
        <dbReference type="ARBA" id="ARBA00023136"/>
    </source>
</evidence>
<keyword evidence="3 5" id="KW-1133">Transmembrane helix</keyword>
<reference evidence="6" key="1">
    <citation type="submission" date="2009-10" db="EMBL/GenBank/DDBJ databases">
        <title>Diversity of trophic interactions inside an arsenic-rich microbial ecosystem.</title>
        <authorList>
            <person name="Bertin P.N."/>
            <person name="Heinrich-Salmeron A."/>
            <person name="Pelletier E."/>
            <person name="Goulhen-Chollet F."/>
            <person name="Arsene-Ploetze F."/>
            <person name="Gallien S."/>
            <person name="Calteau A."/>
            <person name="Vallenet D."/>
            <person name="Casiot C."/>
            <person name="Chane-Woon-Ming B."/>
            <person name="Giloteaux L."/>
            <person name="Barakat M."/>
            <person name="Bonnefoy V."/>
            <person name="Bruneel O."/>
            <person name="Chandler M."/>
            <person name="Cleiss J."/>
            <person name="Duran R."/>
            <person name="Elbaz-Poulichet F."/>
            <person name="Fonknechten N."/>
            <person name="Lauga B."/>
            <person name="Mornico D."/>
            <person name="Ortet P."/>
            <person name="Schaeffer C."/>
            <person name="Siguier P."/>
            <person name="Alexander Thil Smith A."/>
            <person name="Van Dorsselaer A."/>
            <person name="Weissenbach J."/>
            <person name="Medigue C."/>
            <person name="Le Paslier D."/>
        </authorList>
    </citation>
    <scope>NUCLEOTIDE SEQUENCE</scope>
</reference>
<organism evidence="6">
    <name type="scientific">mine drainage metagenome</name>
    <dbReference type="NCBI Taxonomy" id="410659"/>
    <lineage>
        <taxon>unclassified sequences</taxon>
        <taxon>metagenomes</taxon>
        <taxon>ecological metagenomes</taxon>
    </lineage>
</organism>
<evidence type="ECO:0000256" key="1">
    <source>
        <dbReference type="ARBA" id="ARBA00022475"/>
    </source>
</evidence>
<comment type="caution">
    <text evidence="6">The sequence shown here is derived from an EMBL/GenBank/DDBJ whole genome shotgun (WGS) entry which is preliminary data.</text>
</comment>
<feature type="transmembrane region" description="Helical" evidence="5">
    <location>
        <begin position="80"/>
        <end position="96"/>
    </location>
</feature>
<evidence type="ECO:0000256" key="2">
    <source>
        <dbReference type="ARBA" id="ARBA00022692"/>
    </source>
</evidence>
<dbReference type="NCBIfam" id="NF001325">
    <property type="entry name" value="PRK00259.1-3"/>
    <property type="match status" value="1"/>
</dbReference>
<evidence type="ECO:0000256" key="5">
    <source>
        <dbReference type="SAM" id="Phobius"/>
    </source>
</evidence>
<keyword evidence="4 5" id="KW-0472">Membrane</keyword>
<keyword evidence="2 5" id="KW-0812">Transmembrane</keyword>
<protein>
    <submittedName>
        <fullName evidence="6">Intracellular septation protein</fullName>
    </submittedName>
</protein>
<proteinExistence type="inferred from homology"/>
<feature type="transmembrane region" description="Helical" evidence="5">
    <location>
        <begin position="52"/>
        <end position="74"/>
    </location>
</feature>